<feature type="transmembrane region" description="Helical" evidence="7">
    <location>
        <begin position="159"/>
        <end position="177"/>
    </location>
</feature>
<evidence type="ECO:0000256" key="4">
    <source>
        <dbReference type="ARBA" id="ARBA00022692"/>
    </source>
</evidence>
<keyword evidence="5 7" id="KW-1133">Transmembrane helix</keyword>
<feature type="transmembrane region" description="Helical" evidence="7">
    <location>
        <begin position="304"/>
        <end position="325"/>
    </location>
</feature>
<evidence type="ECO:0000256" key="6">
    <source>
        <dbReference type="ARBA" id="ARBA00023136"/>
    </source>
</evidence>
<dbReference type="AlphaFoldDB" id="A0A368NIA5"/>
<accession>A0A368NIA5</accession>
<sequence length="362" mass="40132">MARLMLIVGIVFVHVPFDPQSNAYLGQYGAFDWLRAFLGDMLFRIGVPCLSAISGLLMFRRGLDGFNYKKVLRSKSSSVLLPFLLWNSIVFLYVLTTQSLGYGEGYFPSVLTASYRELVTLALATEDWPINLPLYFLRDLLLCFLLSPLIGFLVKRQPALTLGVLLLYVVLPVPNMIFLKKSIILGFSAGAAIAIHNVDIRKLDRYALPIVAAVLVSAMAVFVCMFQTGFNEHPLWLDVIYGLITVIGGLGAWEMTRLLKNTRLGKALVAAPGGLSFWIFCAHYPILMTAWMVWQKFDIGPYPLFYVLALPATFCLLLASHFLAIRLTPGLYGVMTGQRNASGRDKNKNVAAGRALAFSKGD</sequence>
<feature type="transmembrane region" description="Helical" evidence="7">
    <location>
        <begin position="207"/>
        <end position="229"/>
    </location>
</feature>
<dbReference type="GO" id="GO:0016413">
    <property type="term" value="F:O-acetyltransferase activity"/>
    <property type="evidence" value="ECO:0007669"/>
    <property type="project" value="TreeGrafter"/>
</dbReference>
<dbReference type="GO" id="GO:0005886">
    <property type="term" value="C:plasma membrane"/>
    <property type="evidence" value="ECO:0007669"/>
    <property type="project" value="UniProtKB-SubCell"/>
</dbReference>
<evidence type="ECO:0000256" key="2">
    <source>
        <dbReference type="ARBA" id="ARBA00007400"/>
    </source>
</evidence>
<evidence type="ECO:0000256" key="3">
    <source>
        <dbReference type="ARBA" id="ARBA00022475"/>
    </source>
</evidence>
<organism evidence="9 10">
    <name type="scientific">Agrobacterium vitis</name>
    <name type="common">Rhizobium vitis</name>
    <dbReference type="NCBI Taxonomy" id="373"/>
    <lineage>
        <taxon>Bacteria</taxon>
        <taxon>Pseudomonadati</taxon>
        <taxon>Pseudomonadota</taxon>
        <taxon>Alphaproteobacteria</taxon>
        <taxon>Hyphomicrobiales</taxon>
        <taxon>Rhizobiaceae</taxon>
        <taxon>Rhizobium/Agrobacterium group</taxon>
        <taxon>Agrobacterium</taxon>
    </lineage>
</organism>
<feature type="transmembrane region" description="Helical" evidence="7">
    <location>
        <begin position="267"/>
        <end position="292"/>
    </location>
</feature>
<feature type="transmembrane region" description="Helical" evidence="7">
    <location>
        <begin position="235"/>
        <end position="255"/>
    </location>
</feature>
<comment type="subcellular location">
    <subcellularLocation>
        <location evidence="1">Cell membrane</location>
        <topology evidence="1">Multi-pass membrane protein</topology>
    </subcellularLocation>
</comment>
<evidence type="ECO:0000313" key="10">
    <source>
        <dbReference type="Proteomes" id="UP000436911"/>
    </source>
</evidence>
<protein>
    <submittedName>
        <fullName evidence="9">Acyltransferase</fullName>
    </submittedName>
</protein>
<dbReference type="InterPro" id="IPR002656">
    <property type="entry name" value="Acyl_transf_3_dom"/>
</dbReference>
<name>A0A368NIA5_AGRVI</name>
<keyword evidence="9" id="KW-0808">Transferase</keyword>
<comment type="similarity">
    <text evidence="2">Belongs to the acyltransferase 3 family.</text>
</comment>
<feature type="transmembrane region" description="Helical" evidence="7">
    <location>
        <begin position="33"/>
        <end position="59"/>
    </location>
</feature>
<gene>
    <name evidence="9" type="ORF">DXT89_22850</name>
</gene>
<feature type="domain" description="Acyltransferase 3" evidence="8">
    <location>
        <begin position="2"/>
        <end position="317"/>
    </location>
</feature>
<dbReference type="PANTHER" id="PTHR40074:SF2">
    <property type="entry name" value="O-ACETYLTRANSFERASE WECH"/>
    <property type="match status" value="1"/>
</dbReference>
<keyword evidence="4 7" id="KW-0812">Transmembrane</keyword>
<reference evidence="9 10" key="1">
    <citation type="submission" date="2018-08" db="EMBL/GenBank/DDBJ databases">
        <title>Genome sequencing of Agrobacterium vitis strain ICMP 10754.</title>
        <authorList>
            <person name="Visnovsky S.B."/>
            <person name="Pitman A.R."/>
        </authorList>
    </citation>
    <scope>NUCLEOTIDE SEQUENCE [LARGE SCALE GENOMIC DNA]</scope>
    <source>
        <strain evidence="9 10">ICMP 10754</strain>
    </source>
</reference>
<keyword evidence="3" id="KW-1003">Cell membrane</keyword>
<dbReference type="Pfam" id="PF01757">
    <property type="entry name" value="Acyl_transf_3"/>
    <property type="match status" value="1"/>
</dbReference>
<dbReference type="Proteomes" id="UP000436911">
    <property type="component" value="Unassembled WGS sequence"/>
</dbReference>
<keyword evidence="9" id="KW-0012">Acyltransferase</keyword>
<dbReference type="PANTHER" id="PTHR40074">
    <property type="entry name" value="O-ACETYLTRANSFERASE WECH"/>
    <property type="match status" value="1"/>
</dbReference>
<feature type="transmembrane region" description="Helical" evidence="7">
    <location>
        <begin position="135"/>
        <end position="154"/>
    </location>
</feature>
<feature type="transmembrane region" description="Helical" evidence="7">
    <location>
        <begin position="183"/>
        <end position="200"/>
    </location>
</feature>
<dbReference type="OrthoDB" id="6064642at2"/>
<feature type="transmembrane region" description="Helical" evidence="7">
    <location>
        <begin position="79"/>
        <end position="96"/>
    </location>
</feature>
<evidence type="ECO:0000256" key="7">
    <source>
        <dbReference type="SAM" id="Phobius"/>
    </source>
</evidence>
<dbReference type="EMBL" id="QUSG01000020">
    <property type="protein sequence ID" value="KAA3522022.1"/>
    <property type="molecule type" value="Genomic_DNA"/>
</dbReference>
<keyword evidence="6 7" id="KW-0472">Membrane</keyword>
<comment type="caution">
    <text evidence="9">The sequence shown here is derived from an EMBL/GenBank/DDBJ whole genome shotgun (WGS) entry which is preliminary data.</text>
</comment>
<proteinExistence type="inferred from homology"/>
<dbReference type="GO" id="GO:0009246">
    <property type="term" value="P:enterobacterial common antigen biosynthetic process"/>
    <property type="evidence" value="ECO:0007669"/>
    <property type="project" value="TreeGrafter"/>
</dbReference>
<evidence type="ECO:0000313" key="9">
    <source>
        <dbReference type="EMBL" id="KAA3522022.1"/>
    </source>
</evidence>
<evidence type="ECO:0000256" key="5">
    <source>
        <dbReference type="ARBA" id="ARBA00022989"/>
    </source>
</evidence>
<evidence type="ECO:0000259" key="8">
    <source>
        <dbReference type="Pfam" id="PF01757"/>
    </source>
</evidence>
<evidence type="ECO:0000256" key="1">
    <source>
        <dbReference type="ARBA" id="ARBA00004651"/>
    </source>
</evidence>